<dbReference type="GO" id="GO:0005886">
    <property type="term" value="C:plasma membrane"/>
    <property type="evidence" value="ECO:0007669"/>
    <property type="project" value="UniProtKB-SubCell"/>
</dbReference>
<dbReference type="RefSeq" id="WP_166031997.1">
    <property type="nucleotide sequence ID" value="NZ_CP048877.1"/>
</dbReference>
<keyword evidence="9" id="KW-1185">Reference proteome</keyword>
<protein>
    <recommendedName>
        <fullName evidence="7">ATP synthase subunit delta</fullName>
    </recommendedName>
    <alternativeName>
        <fullName evidence="7">ATP synthase F(1) sector subunit delta</fullName>
    </alternativeName>
    <alternativeName>
        <fullName evidence="7">F-type ATPase subunit delta</fullName>
        <shortName evidence="7">F-ATPase subunit delta</shortName>
    </alternativeName>
</protein>
<evidence type="ECO:0000313" key="9">
    <source>
        <dbReference type="Proteomes" id="UP000502179"/>
    </source>
</evidence>
<dbReference type="NCBIfam" id="TIGR01145">
    <property type="entry name" value="ATP_synt_delta"/>
    <property type="match status" value="1"/>
</dbReference>
<sequence length="184" mass="20500">MTRKVIALKYARGLFAVGKEDGQFKEYGQELDRLAAFLREAPDIMEALENPVFPPDLKLQIVEELIKALSIIDAVAKFLRLLVEKRRIHHIAQIAEAYQELLDEELGISRAKVVAAIELSPEDQQKLAEALEKVTGQKVIVEMEVDPSIIGGVVARIGDLVLDGSIRAQLEKFKESIRRGEVAS</sequence>
<dbReference type="KEGG" id="tav:G4V39_05655"/>
<comment type="similarity">
    <text evidence="7">Belongs to the ATPase delta chain family.</text>
</comment>
<organism evidence="8 9">
    <name type="scientific">Thermosulfuriphilus ammonigenes</name>
    <dbReference type="NCBI Taxonomy" id="1936021"/>
    <lineage>
        <taxon>Bacteria</taxon>
        <taxon>Pseudomonadati</taxon>
        <taxon>Thermodesulfobacteriota</taxon>
        <taxon>Thermodesulfobacteria</taxon>
        <taxon>Thermodesulfobacteriales</taxon>
        <taxon>Thermodesulfobacteriaceae</taxon>
        <taxon>Thermosulfuriphilus</taxon>
    </lineage>
</organism>
<accession>A0A6G7PVR9</accession>
<keyword evidence="4 7" id="KW-0406">Ion transport</keyword>
<comment type="subcellular location">
    <subcellularLocation>
        <location evidence="7">Cell membrane</location>
        <topology evidence="7">Peripheral membrane protein</topology>
    </subcellularLocation>
    <subcellularLocation>
        <location evidence="1">Membrane</location>
    </subcellularLocation>
</comment>
<gene>
    <name evidence="7" type="primary">atpH</name>
    <name evidence="8" type="ORF">G4V39_05655</name>
</gene>
<dbReference type="Proteomes" id="UP000502179">
    <property type="component" value="Chromosome"/>
</dbReference>
<dbReference type="SUPFAM" id="SSF47928">
    <property type="entry name" value="N-terminal domain of the delta subunit of the F1F0-ATP synthase"/>
    <property type="match status" value="1"/>
</dbReference>
<name>A0A6G7PVR9_9BACT</name>
<comment type="function">
    <text evidence="7">This protein is part of the stalk that links CF(0) to CF(1). It either transmits conformational changes from CF(0) to CF(1) or is implicated in proton conduction.</text>
</comment>
<evidence type="ECO:0000256" key="3">
    <source>
        <dbReference type="ARBA" id="ARBA00022781"/>
    </source>
</evidence>
<dbReference type="GO" id="GO:0045259">
    <property type="term" value="C:proton-transporting ATP synthase complex"/>
    <property type="evidence" value="ECO:0007669"/>
    <property type="project" value="UniProtKB-KW"/>
</dbReference>
<evidence type="ECO:0000256" key="6">
    <source>
        <dbReference type="ARBA" id="ARBA00023310"/>
    </source>
</evidence>
<proteinExistence type="inferred from homology"/>
<keyword evidence="2 7" id="KW-0813">Transport</keyword>
<keyword evidence="7" id="KW-0139">CF(1)</keyword>
<evidence type="ECO:0000256" key="4">
    <source>
        <dbReference type="ARBA" id="ARBA00023065"/>
    </source>
</evidence>
<keyword evidence="3 7" id="KW-0375">Hydrogen ion transport</keyword>
<evidence type="ECO:0000256" key="1">
    <source>
        <dbReference type="ARBA" id="ARBA00004370"/>
    </source>
</evidence>
<dbReference type="PANTHER" id="PTHR11910">
    <property type="entry name" value="ATP SYNTHASE DELTA CHAIN"/>
    <property type="match status" value="1"/>
</dbReference>
<evidence type="ECO:0000256" key="5">
    <source>
        <dbReference type="ARBA" id="ARBA00023136"/>
    </source>
</evidence>
<dbReference type="Pfam" id="PF00213">
    <property type="entry name" value="OSCP"/>
    <property type="match status" value="1"/>
</dbReference>
<dbReference type="InterPro" id="IPR000711">
    <property type="entry name" value="ATPase_OSCP/dsu"/>
</dbReference>
<keyword evidence="7" id="KW-1003">Cell membrane</keyword>
<dbReference type="GO" id="GO:0046933">
    <property type="term" value="F:proton-transporting ATP synthase activity, rotational mechanism"/>
    <property type="evidence" value="ECO:0007669"/>
    <property type="project" value="UniProtKB-UniRule"/>
</dbReference>
<comment type="function">
    <text evidence="7">F(1)F(0) ATP synthase produces ATP from ADP in the presence of a proton or sodium gradient. F-type ATPases consist of two structural domains, F(1) containing the extramembraneous catalytic core and F(0) containing the membrane proton channel, linked together by a central stalk and a peripheral stalk. During catalysis, ATP synthesis in the catalytic domain of F(1) is coupled via a rotary mechanism of the central stalk subunits to proton translocation.</text>
</comment>
<dbReference type="PRINTS" id="PR00125">
    <property type="entry name" value="ATPASEDELTA"/>
</dbReference>
<dbReference type="EMBL" id="CP048877">
    <property type="protein sequence ID" value="QIJ71779.1"/>
    <property type="molecule type" value="Genomic_DNA"/>
</dbReference>
<dbReference type="Gene3D" id="1.10.520.20">
    <property type="entry name" value="N-terminal domain of the delta subunit of the F1F0-ATP synthase"/>
    <property type="match status" value="1"/>
</dbReference>
<evidence type="ECO:0000256" key="2">
    <source>
        <dbReference type="ARBA" id="ARBA00022448"/>
    </source>
</evidence>
<dbReference type="InterPro" id="IPR026015">
    <property type="entry name" value="ATP_synth_OSCP/delta_N_sf"/>
</dbReference>
<evidence type="ECO:0000256" key="7">
    <source>
        <dbReference type="HAMAP-Rule" id="MF_01416"/>
    </source>
</evidence>
<dbReference type="AlphaFoldDB" id="A0A6G7PVR9"/>
<keyword evidence="6 7" id="KW-0066">ATP synthesis</keyword>
<dbReference type="HAMAP" id="MF_01416">
    <property type="entry name" value="ATP_synth_delta_bact"/>
    <property type="match status" value="1"/>
</dbReference>
<keyword evidence="5 7" id="KW-0472">Membrane</keyword>
<evidence type="ECO:0000313" key="8">
    <source>
        <dbReference type="EMBL" id="QIJ71779.1"/>
    </source>
</evidence>
<dbReference type="NCBIfam" id="NF004402">
    <property type="entry name" value="PRK05758.2-2"/>
    <property type="match status" value="1"/>
</dbReference>
<reference evidence="8 9" key="1">
    <citation type="submission" date="2020-02" db="EMBL/GenBank/DDBJ databases">
        <title>Genome analysis of Thermosulfuriphilus ammonigenes ST65T, an anaerobic thermophilic chemolithoautotrophic bacterium isolated from a deep-sea hydrothermal vent.</title>
        <authorList>
            <person name="Slobodkina G."/>
            <person name="Allioux M."/>
            <person name="Merkel A."/>
            <person name="Alain K."/>
            <person name="Jebbar M."/>
            <person name="Slobodkin A."/>
        </authorList>
    </citation>
    <scope>NUCLEOTIDE SEQUENCE [LARGE SCALE GENOMIC DNA]</scope>
    <source>
        <strain evidence="8 9">ST65</strain>
    </source>
</reference>